<dbReference type="PANTHER" id="PTHR28250:SF1">
    <property type="entry name" value="CYTOCHROME B PRE-MRNA-PROCESSING PROTEIN 6"/>
    <property type="match status" value="1"/>
</dbReference>
<evidence type="ECO:0000313" key="1">
    <source>
        <dbReference type="EMBL" id="KAK5108656.1"/>
    </source>
</evidence>
<dbReference type="PANTHER" id="PTHR28250">
    <property type="entry name" value="CYTOCHROME B PRE-MRNA-PROCESSING PROTEIN 6"/>
    <property type="match status" value="1"/>
</dbReference>
<name>A0AAN7TIE1_9PEZI</name>
<accession>A0AAN7TIE1</accession>
<protein>
    <submittedName>
        <fullName evidence="1">Uncharacterized protein</fullName>
    </submittedName>
</protein>
<sequence length="124" mass="14473">MAANKANPQQIANHYSRLLSRWPTDRIRPVERHFQNLLRERIKQTIGSNTSTSTSTSNGGREVNAAYLLLDNTFTKQYPLPEAMMKPASMPDHYTNLARELEEAPDRTWWGNMQKRLKNMIRMR</sequence>
<dbReference type="GO" id="GO:0043022">
    <property type="term" value="F:ribosome binding"/>
    <property type="evidence" value="ECO:0007669"/>
    <property type="project" value="InterPro"/>
</dbReference>
<dbReference type="GO" id="GO:0061671">
    <property type="term" value="C:Cbp3p-Cbp6 complex"/>
    <property type="evidence" value="ECO:0007669"/>
    <property type="project" value="InterPro"/>
</dbReference>
<comment type="caution">
    <text evidence="1">The sequence shown here is derived from an EMBL/GenBank/DDBJ whole genome shotgun (WGS) entry which is preliminary data.</text>
</comment>
<proteinExistence type="predicted"/>
<reference evidence="1" key="1">
    <citation type="submission" date="2023-08" db="EMBL/GenBank/DDBJ databases">
        <title>Black Yeasts Isolated from many extreme environments.</title>
        <authorList>
            <person name="Coleine C."/>
            <person name="Stajich J.E."/>
            <person name="Selbmann L."/>
        </authorList>
    </citation>
    <scope>NUCLEOTIDE SEQUENCE</scope>
    <source>
        <strain evidence="1">CCFEE 5401</strain>
    </source>
</reference>
<gene>
    <name evidence="1" type="ORF">LTR62_008147</name>
</gene>
<dbReference type="EMBL" id="JAVRRL010000081">
    <property type="protein sequence ID" value="KAK5108656.1"/>
    <property type="molecule type" value="Genomic_DNA"/>
</dbReference>
<dbReference type="Proteomes" id="UP001310890">
    <property type="component" value="Unassembled WGS sequence"/>
</dbReference>
<dbReference type="InterPro" id="IPR037653">
    <property type="entry name" value="Cbp6"/>
</dbReference>
<evidence type="ECO:0000313" key="2">
    <source>
        <dbReference type="Proteomes" id="UP001310890"/>
    </source>
</evidence>
<dbReference type="GO" id="GO:0034551">
    <property type="term" value="P:mitochondrial respiratory chain complex III assembly"/>
    <property type="evidence" value="ECO:0007669"/>
    <property type="project" value="TreeGrafter"/>
</dbReference>
<dbReference type="Pfam" id="PF20180">
    <property type="entry name" value="UQCC2_CBP6"/>
    <property type="match status" value="1"/>
</dbReference>
<dbReference type="AlphaFoldDB" id="A0AAN7TIE1"/>
<organism evidence="1 2">
    <name type="scientific">Meristemomyces frigidus</name>
    <dbReference type="NCBI Taxonomy" id="1508187"/>
    <lineage>
        <taxon>Eukaryota</taxon>
        <taxon>Fungi</taxon>
        <taxon>Dikarya</taxon>
        <taxon>Ascomycota</taxon>
        <taxon>Pezizomycotina</taxon>
        <taxon>Dothideomycetes</taxon>
        <taxon>Dothideomycetidae</taxon>
        <taxon>Mycosphaerellales</taxon>
        <taxon>Teratosphaeriaceae</taxon>
        <taxon>Meristemomyces</taxon>
    </lineage>
</organism>